<comment type="caution">
    <text evidence="2">The sequence shown here is derived from an EMBL/GenBank/DDBJ whole genome shotgun (WGS) entry which is preliminary data.</text>
</comment>
<protein>
    <submittedName>
        <fullName evidence="2">Uncharacterized protein</fullName>
    </submittedName>
</protein>
<reference evidence="2" key="1">
    <citation type="journal article" date="2020" name="Stud. Mycol.">
        <title>101 Dothideomycetes genomes: a test case for predicting lifestyles and emergence of pathogens.</title>
        <authorList>
            <person name="Haridas S."/>
            <person name="Albert R."/>
            <person name="Binder M."/>
            <person name="Bloem J."/>
            <person name="Labutti K."/>
            <person name="Salamov A."/>
            <person name="Andreopoulos B."/>
            <person name="Baker S."/>
            <person name="Barry K."/>
            <person name="Bills G."/>
            <person name="Bluhm B."/>
            <person name="Cannon C."/>
            <person name="Castanera R."/>
            <person name="Culley D."/>
            <person name="Daum C."/>
            <person name="Ezra D."/>
            <person name="Gonzalez J."/>
            <person name="Henrissat B."/>
            <person name="Kuo A."/>
            <person name="Liang C."/>
            <person name="Lipzen A."/>
            <person name="Lutzoni F."/>
            <person name="Magnuson J."/>
            <person name="Mondo S."/>
            <person name="Nolan M."/>
            <person name="Ohm R."/>
            <person name="Pangilinan J."/>
            <person name="Park H.-J."/>
            <person name="Ramirez L."/>
            <person name="Alfaro M."/>
            <person name="Sun H."/>
            <person name="Tritt A."/>
            <person name="Yoshinaga Y."/>
            <person name="Zwiers L.-H."/>
            <person name="Turgeon B."/>
            <person name="Goodwin S."/>
            <person name="Spatafora J."/>
            <person name="Crous P."/>
            <person name="Grigoriev I."/>
        </authorList>
    </citation>
    <scope>NUCLEOTIDE SEQUENCE</scope>
    <source>
        <strain evidence="2">ATCC 74209</strain>
    </source>
</reference>
<sequence length="238" mass="27583">MSKRARRELFSFSKFPNTVYANETIILNKFEREKKKDEIMILGQPRDLCLPRAWDGDGCLYRLRNLVVARKRVLGCPEWAGNQNNGKQPENILFPKRTLKLDVVFGCYASSCPSHGNETEPHKIVHRVLKREWLKREDDGEREVWRQHLFWRYRFIGRDRANPQCKRLSASYRALAHLEPSSIASWEEKTARSPGKCQDGATAGHQCPRPRQWTMDDDTAAIANFVDKDAVGGERIDQ</sequence>
<accession>A0A9P4MRW1</accession>
<dbReference type="AlphaFoldDB" id="A0A9P4MRW1"/>
<dbReference type="Proteomes" id="UP000799536">
    <property type="component" value="Unassembled WGS sequence"/>
</dbReference>
<dbReference type="EMBL" id="ML993902">
    <property type="protein sequence ID" value="KAF2203454.1"/>
    <property type="molecule type" value="Genomic_DNA"/>
</dbReference>
<evidence type="ECO:0000313" key="3">
    <source>
        <dbReference type="Proteomes" id="UP000799536"/>
    </source>
</evidence>
<proteinExistence type="predicted"/>
<feature type="region of interest" description="Disordered" evidence="1">
    <location>
        <begin position="187"/>
        <end position="213"/>
    </location>
</feature>
<evidence type="ECO:0000256" key="1">
    <source>
        <dbReference type="SAM" id="MobiDB-lite"/>
    </source>
</evidence>
<keyword evidence="3" id="KW-1185">Reference proteome</keyword>
<organism evidence="2 3">
    <name type="scientific">Delitschia confertaspora ATCC 74209</name>
    <dbReference type="NCBI Taxonomy" id="1513339"/>
    <lineage>
        <taxon>Eukaryota</taxon>
        <taxon>Fungi</taxon>
        <taxon>Dikarya</taxon>
        <taxon>Ascomycota</taxon>
        <taxon>Pezizomycotina</taxon>
        <taxon>Dothideomycetes</taxon>
        <taxon>Pleosporomycetidae</taxon>
        <taxon>Pleosporales</taxon>
        <taxon>Delitschiaceae</taxon>
        <taxon>Delitschia</taxon>
    </lineage>
</organism>
<name>A0A9P4MRW1_9PLEO</name>
<evidence type="ECO:0000313" key="2">
    <source>
        <dbReference type="EMBL" id="KAF2203454.1"/>
    </source>
</evidence>
<gene>
    <name evidence="2" type="ORF">GQ43DRAFT_498963</name>
</gene>